<dbReference type="SUPFAM" id="SSF56281">
    <property type="entry name" value="Metallo-hydrolase/oxidoreductase"/>
    <property type="match status" value="1"/>
</dbReference>
<dbReference type="KEGG" id="can:Cyan10605_0972"/>
<dbReference type="EMBL" id="CP003947">
    <property type="protein sequence ID" value="AFZ53102.1"/>
    <property type="molecule type" value="Genomic_DNA"/>
</dbReference>
<evidence type="ECO:0000313" key="2">
    <source>
        <dbReference type="EMBL" id="AFZ53102.1"/>
    </source>
</evidence>
<dbReference type="AlphaFoldDB" id="K9Z301"/>
<proteinExistence type="predicted"/>
<dbReference type="Pfam" id="PF13483">
    <property type="entry name" value="Lactamase_B_3"/>
    <property type="match status" value="1"/>
</dbReference>
<evidence type="ECO:0008006" key="4">
    <source>
        <dbReference type="Google" id="ProtNLM"/>
    </source>
</evidence>
<feature type="chain" id="PRO_5003938594" description="Zn-dependent hydrolase of the beta-lactamase fold-like protein" evidence="1">
    <location>
        <begin position="32"/>
        <end position="259"/>
    </location>
</feature>
<reference evidence="3" key="1">
    <citation type="journal article" date="2013" name="Proc. Natl. Acad. Sci. U.S.A.">
        <title>Improving the coverage of the cyanobacterial phylum using diversity-driven genome sequencing.</title>
        <authorList>
            <person name="Shih P.M."/>
            <person name="Wu D."/>
            <person name="Latifi A."/>
            <person name="Axen S.D."/>
            <person name="Fewer D.P."/>
            <person name="Talla E."/>
            <person name="Calteau A."/>
            <person name="Cai F."/>
            <person name="Tandeau de Marsac N."/>
            <person name="Rippka R."/>
            <person name="Herdman M."/>
            <person name="Sivonen K."/>
            <person name="Coursin T."/>
            <person name="Laurent T."/>
            <person name="Goodwin L."/>
            <person name="Nolan M."/>
            <person name="Davenport K.W."/>
            <person name="Han C.S."/>
            <person name="Rubin E.M."/>
            <person name="Eisen J.A."/>
            <person name="Woyke T."/>
            <person name="Gugger M."/>
            <person name="Kerfeld C.A."/>
        </authorList>
    </citation>
    <scope>NUCLEOTIDE SEQUENCE [LARGE SCALE GENOMIC DNA]</scope>
    <source>
        <strain evidence="3">PCC 10605</strain>
    </source>
</reference>
<name>K9Z301_CYAAP</name>
<dbReference type="HOGENOM" id="CLU_070010_3_0_3"/>
<evidence type="ECO:0000313" key="3">
    <source>
        <dbReference type="Proteomes" id="UP000010480"/>
    </source>
</evidence>
<protein>
    <recommendedName>
        <fullName evidence="4">Zn-dependent hydrolase of the beta-lactamase fold-like protein</fullName>
    </recommendedName>
</protein>
<dbReference type="Gene3D" id="3.60.15.10">
    <property type="entry name" value="Ribonuclease Z/Hydroxyacylglutathione hydrolase-like"/>
    <property type="match status" value="1"/>
</dbReference>
<dbReference type="PATRIC" id="fig|755178.3.peg.1026"/>
<evidence type="ECO:0000256" key="1">
    <source>
        <dbReference type="SAM" id="SignalP"/>
    </source>
</evidence>
<dbReference type="Proteomes" id="UP000010480">
    <property type="component" value="Chromosome"/>
</dbReference>
<feature type="signal peptide" evidence="1">
    <location>
        <begin position="1"/>
        <end position="31"/>
    </location>
</feature>
<keyword evidence="1" id="KW-0732">Signal</keyword>
<organism evidence="2 3">
    <name type="scientific">Cyanobacterium aponinum (strain PCC 10605)</name>
    <dbReference type="NCBI Taxonomy" id="755178"/>
    <lineage>
        <taxon>Bacteria</taxon>
        <taxon>Bacillati</taxon>
        <taxon>Cyanobacteriota</taxon>
        <taxon>Cyanophyceae</taxon>
        <taxon>Oscillatoriophycideae</taxon>
        <taxon>Chroococcales</taxon>
        <taxon>Geminocystaceae</taxon>
        <taxon>Cyanobacterium</taxon>
    </lineage>
</organism>
<dbReference type="InterPro" id="IPR036866">
    <property type="entry name" value="RibonucZ/Hydroxyglut_hydro"/>
</dbReference>
<dbReference type="PANTHER" id="PTHR39189:SF1">
    <property type="entry name" value="UPF0173 METAL-DEPENDENT HYDROLASE YTKL"/>
    <property type="match status" value="1"/>
</dbReference>
<keyword evidence="3" id="KW-1185">Reference proteome</keyword>
<gene>
    <name evidence="2" type="ordered locus">Cyan10605_0972</name>
</gene>
<dbReference type="PANTHER" id="PTHR39189">
    <property type="entry name" value="UPF0173 METAL-DEPENDENT HYDROLASE YTKL"/>
    <property type="match status" value="1"/>
</dbReference>
<accession>K9Z301</accession>
<dbReference type="eggNOG" id="COG2220">
    <property type="taxonomic scope" value="Bacteria"/>
</dbReference>
<sequence precursor="true">MSMKRRDWIRFTSCGLLTTFLALKYSPSSSAQNNTGVTIQWLGHSAFVFSNPQAKILVNPFTPLGCTAGYPKPNPEVEVVMISSRLLDEGSAAGLPNNPQLMVEPGVYQVKAIEFQGIKTFHDREGGRRFGDNVAWKWTQGGLKILHLGGIASPIDIEQRILMGSPDVLFVPVGGSAKAYNAQEAIAAIKALNPKVVFPTQYLTDAAEPGKCDLTRVDEFLELAKQEEDMGIKIIQGNQTTIKPQDLPPKGTLIRVFSN</sequence>
<dbReference type="STRING" id="755178.Cyan10605_0972"/>